<dbReference type="RefSeq" id="XP_073781660.1">
    <property type="nucleotide sequence ID" value="XM_073925559.1"/>
</dbReference>
<evidence type="ECO:0000313" key="1">
    <source>
        <dbReference type="Proteomes" id="UP000000437"/>
    </source>
</evidence>
<evidence type="ECO:0000313" key="2">
    <source>
        <dbReference type="RefSeq" id="XP_073781660.1"/>
    </source>
</evidence>
<sequence length="377" mass="41361">MKVDCKSCSRSINTSSKTVERFQTMSTRPFEFLAEKESCKTLTGERGMKRKVDDTFHRASDRSKPSTQRKRIKVSEMENTNDTEMTSFQDKTSSGGRGVKRKADDAFQSVSGGVKPSALRKRIKVSELENTREDADTEPSSSGGRGVKRKADDDLQSVSDRVKPYALRKRIKAAETCSDENSRSEVPRGQKRKAGCLDQDSRSLDTVAAKRVKTAAEDSSSGGRGEKRKADDDFQSDSDGGKPSAHRKRIKVSGMTPITREDADTETSSSAPRGQKRKAGCLDQDSRNEDTVAAKQTKATQTEYCGCSGWKNAKEYSSSGSILDKYVLGKKLGQGYGGTVYLATRKSDGQKVAIKVVNKKYYGVLCHVMNCGAQNQS</sequence>
<proteinExistence type="predicted"/>
<protein>
    <submittedName>
        <fullName evidence="2">Uncharacterized protein isoform X8</fullName>
    </submittedName>
</protein>
<organism evidence="1 2">
    <name type="scientific">Danio rerio</name>
    <name type="common">Zebrafish</name>
    <name type="synonym">Brachydanio rerio</name>
    <dbReference type="NCBI Taxonomy" id="7955"/>
    <lineage>
        <taxon>Eukaryota</taxon>
        <taxon>Metazoa</taxon>
        <taxon>Chordata</taxon>
        <taxon>Craniata</taxon>
        <taxon>Vertebrata</taxon>
        <taxon>Euteleostomi</taxon>
        <taxon>Actinopterygii</taxon>
        <taxon>Neopterygii</taxon>
        <taxon>Teleostei</taxon>
        <taxon>Ostariophysi</taxon>
        <taxon>Cypriniformes</taxon>
        <taxon>Danionidae</taxon>
        <taxon>Danioninae</taxon>
        <taxon>Danio</taxon>
    </lineage>
</organism>
<gene>
    <name evidence="2" type="primary">LOC103911664</name>
</gene>
<accession>A0AC58HI73</accession>
<reference evidence="2" key="1">
    <citation type="submission" date="2025-08" db="UniProtKB">
        <authorList>
            <consortium name="RefSeq"/>
        </authorList>
    </citation>
    <scope>IDENTIFICATION</scope>
    <source>
        <strain evidence="2">Tuebingen</strain>
        <tissue evidence="2">Fibroblasts and whole tissue</tissue>
    </source>
</reference>
<dbReference type="Proteomes" id="UP000000437">
    <property type="component" value="Chromosome 16"/>
</dbReference>
<name>A0AC58HI73_DANRE</name>
<keyword evidence="1" id="KW-1185">Reference proteome</keyword>